<dbReference type="GO" id="GO:0004322">
    <property type="term" value="F:ferroxidase activity"/>
    <property type="evidence" value="ECO:0007669"/>
    <property type="project" value="TreeGrafter"/>
</dbReference>
<dbReference type="PATRIC" id="fig|556287.8.peg.788"/>
<dbReference type="GO" id="GO:0005829">
    <property type="term" value="C:cytosol"/>
    <property type="evidence" value="ECO:0007669"/>
    <property type="project" value="TreeGrafter"/>
</dbReference>
<dbReference type="InterPro" id="IPR041719">
    <property type="entry name" value="Ferritin_prok"/>
</dbReference>
<dbReference type="PANTHER" id="PTHR11431:SF127">
    <property type="entry name" value="BACTERIAL NON-HEME FERRITIN"/>
    <property type="match status" value="1"/>
</dbReference>
<keyword evidence="7" id="KW-0963">Cytoplasm</keyword>
<evidence type="ECO:0000256" key="3">
    <source>
        <dbReference type="ARBA" id="ARBA00022723"/>
    </source>
</evidence>
<keyword evidence="2 7" id="KW-0409">Iron storage</keyword>
<comment type="subcellular location">
    <subcellularLocation>
        <location evidence="7">Cytoplasm</location>
    </subcellularLocation>
</comment>
<sequence length="165" mass="19083">MANKKRYNILNELMNIEFQAHYYYIQAAAWAASRNLDGCCNFFLKHAKEEYSHVMKIFQYLVDLGEKATFSDLPKSDINANDVEGIFSLVYEHEVGVTKAYDKAIANILEEKDNQIFCFLQWFASEQDEEMALCRRILDKIKLIGSGPHSLYLFDQEMAKIASES</sequence>
<evidence type="ECO:0000256" key="6">
    <source>
        <dbReference type="PIRSR" id="PIRSR601519-1"/>
    </source>
</evidence>
<dbReference type="InterPro" id="IPR012347">
    <property type="entry name" value="Ferritin-like"/>
</dbReference>
<dbReference type="InterPro" id="IPR009078">
    <property type="entry name" value="Ferritin-like_SF"/>
</dbReference>
<evidence type="ECO:0000256" key="5">
    <source>
        <dbReference type="ARBA" id="ARBA00023004"/>
    </source>
</evidence>
<comment type="similarity">
    <text evidence="1 7">Belongs to the ferritin family. Prokaryotic subfamily.</text>
</comment>
<gene>
    <name evidence="9" type="ORF">DJ66_0790</name>
</gene>
<comment type="catalytic activity">
    <reaction evidence="7">
        <text>4 Fe(2+) + O2 + 6 H2O = 4 iron(III) oxide-hydroxide + 12 H(+)</text>
        <dbReference type="Rhea" id="RHEA:11972"/>
        <dbReference type="ChEBI" id="CHEBI:15377"/>
        <dbReference type="ChEBI" id="CHEBI:15378"/>
        <dbReference type="ChEBI" id="CHEBI:15379"/>
        <dbReference type="ChEBI" id="CHEBI:29033"/>
        <dbReference type="ChEBI" id="CHEBI:78619"/>
        <dbReference type="EC" id="1.16.3.2"/>
    </reaction>
</comment>
<evidence type="ECO:0000256" key="2">
    <source>
        <dbReference type="ARBA" id="ARBA00022434"/>
    </source>
</evidence>
<organism evidence="9 10">
    <name type="scientific">Candidatus Liberibacter solanacearum</name>
    <dbReference type="NCBI Taxonomy" id="556287"/>
    <lineage>
        <taxon>Bacteria</taxon>
        <taxon>Pseudomonadati</taxon>
        <taxon>Pseudomonadota</taxon>
        <taxon>Alphaproteobacteria</taxon>
        <taxon>Hyphomicrobiales</taxon>
        <taxon>Rhizobiaceae</taxon>
        <taxon>Liberibacter</taxon>
    </lineage>
</organism>
<evidence type="ECO:0000256" key="1">
    <source>
        <dbReference type="ARBA" id="ARBA00006950"/>
    </source>
</evidence>
<dbReference type="CDD" id="cd01055">
    <property type="entry name" value="Nonheme_Ferritin"/>
    <property type="match status" value="1"/>
</dbReference>
<keyword evidence="3 6" id="KW-0479">Metal-binding</keyword>
<dbReference type="Gene3D" id="1.20.1260.10">
    <property type="match status" value="1"/>
</dbReference>
<name>A0A094ZZS3_9HYPH</name>
<dbReference type="AlphaFoldDB" id="A0A094ZZS3"/>
<dbReference type="GO" id="GO:0006879">
    <property type="term" value="P:intracellular iron ion homeostasis"/>
    <property type="evidence" value="ECO:0007669"/>
    <property type="project" value="UniProtKB-KW"/>
</dbReference>
<dbReference type="PANTHER" id="PTHR11431">
    <property type="entry name" value="FERRITIN"/>
    <property type="match status" value="1"/>
</dbReference>
<evidence type="ECO:0000313" key="10">
    <source>
        <dbReference type="Proteomes" id="UP000033731"/>
    </source>
</evidence>
<keyword evidence="5 6" id="KW-0408">Iron</keyword>
<dbReference type="GO" id="GO:0008198">
    <property type="term" value="F:ferrous iron binding"/>
    <property type="evidence" value="ECO:0007669"/>
    <property type="project" value="TreeGrafter"/>
</dbReference>
<dbReference type="GO" id="GO:0008199">
    <property type="term" value="F:ferric iron binding"/>
    <property type="evidence" value="ECO:0007669"/>
    <property type="project" value="InterPro"/>
</dbReference>
<evidence type="ECO:0000256" key="4">
    <source>
        <dbReference type="ARBA" id="ARBA00023002"/>
    </source>
</evidence>
<evidence type="ECO:0000256" key="7">
    <source>
        <dbReference type="RuleBase" id="RU361145"/>
    </source>
</evidence>
<evidence type="ECO:0000259" key="8">
    <source>
        <dbReference type="PROSITE" id="PS50905"/>
    </source>
</evidence>
<dbReference type="InterPro" id="IPR009040">
    <property type="entry name" value="Ferritin-like_diiron"/>
</dbReference>
<evidence type="ECO:0000313" key="9">
    <source>
        <dbReference type="EMBL" id="KJZ82056.1"/>
    </source>
</evidence>
<dbReference type="EC" id="1.16.3.2" evidence="7"/>
<keyword evidence="10" id="KW-1185">Reference proteome</keyword>
<dbReference type="SUPFAM" id="SSF47240">
    <property type="entry name" value="Ferritin-like"/>
    <property type="match status" value="1"/>
</dbReference>
<reference evidence="9 10" key="1">
    <citation type="journal article" date="2015" name="Phytopathology">
        <title>Genomes of Candidatus Liberibacter solanacearum haplotype A from New Zealand and the USA suggest significant genome plasticity in the species.</title>
        <authorList>
            <person name="Thompson S.M."/>
            <person name="Johnson C.P."/>
            <person name="Lu A.Y."/>
            <person name="Frampton R.A."/>
            <person name="Sullivan K.L."/>
            <person name="Fiers M.W."/>
            <person name="Crowhurst R.N."/>
            <person name="Pitman A.R."/>
            <person name="Scott I."/>
            <person name="Gudmestad N.C."/>
            <person name="Smith G.R."/>
        </authorList>
    </citation>
    <scope>NUCLEOTIDE SEQUENCE [LARGE SCALE GENOMIC DNA]</scope>
    <source>
        <strain evidence="9 10">LsoNZ1</strain>
    </source>
</reference>
<protein>
    <recommendedName>
        <fullName evidence="7">Ferritin</fullName>
        <ecNumber evidence="7">1.16.3.2</ecNumber>
    </recommendedName>
</protein>
<feature type="binding site" evidence="6">
    <location>
        <position position="53"/>
    </location>
    <ligand>
        <name>Fe cation</name>
        <dbReference type="ChEBI" id="CHEBI:24875"/>
        <label>1</label>
    </ligand>
</feature>
<dbReference type="InterPro" id="IPR001519">
    <property type="entry name" value="Ferritin"/>
</dbReference>
<feature type="binding site" evidence="6">
    <location>
        <position position="50"/>
    </location>
    <ligand>
        <name>Fe cation</name>
        <dbReference type="ChEBI" id="CHEBI:24875"/>
        <label>1</label>
    </ligand>
</feature>
<dbReference type="Proteomes" id="UP000033731">
    <property type="component" value="Unassembled WGS sequence"/>
</dbReference>
<feature type="binding site" evidence="6">
    <location>
        <position position="127"/>
    </location>
    <ligand>
        <name>Fe cation</name>
        <dbReference type="ChEBI" id="CHEBI:24875"/>
        <label>1</label>
    </ligand>
</feature>
<comment type="function">
    <text evidence="7">Iron-storage protein.</text>
</comment>
<dbReference type="GO" id="GO:0006826">
    <property type="term" value="P:iron ion transport"/>
    <property type="evidence" value="ECO:0007669"/>
    <property type="project" value="InterPro"/>
</dbReference>
<dbReference type="Pfam" id="PF00210">
    <property type="entry name" value="Ferritin"/>
    <property type="match status" value="1"/>
</dbReference>
<dbReference type="InterPro" id="IPR008331">
    <property type="entry name" value="Ferritin_DPS_dom"/>
</dbReference>
<accession>A0A094ZZS3</accession>
<comment type="caution">
    <text evidence="9">The sequence shown here is derived from an EMBL/GenBank/DDBJ whole genome shotgun (WGS) entry which is preliminary data.</text>
</comment>
<keyword evidence="4" id="KW-0560">Oxidoreductase</keyword>
<feature type="binding site" evidence="6">
    <location>
        <position position="17"/>
    </location>
    <ligand>
        <name>Fe cation</name>
        <dbReference type="ChEBI" id="CHEBI:24875"/>
        <label>1</label>
    </ligand>
</feature>
<feature type="domain" description="Ferritin-like diiron" evidence="8">
    <location>
        <begin position="1"/>
        <end position="145"/>
    </location>
</feature>
<dbReference type="EMBL" id="JMTK01000002">
    <property type="protein sequence ID" value="KJZ82056.1"/>
    <property type="molecule type" value="Genomic_DNA"/>
</dbReference>
<dbReference type="PROSITE" id="PS50905">
    <property type="entry name" value="FERRITIN_LIKE"/>
    <property type="match status" value="1"/>
</dbReference>
<dbReference type="RefSeq" id="WP_034442486.1">
    <property type="nucleotide sequence ID" value="NZ_JMTK01000002.1"/>
</dbReference>
<feature type="binding site" evidence="6">
    <location>
        <position position="94"/>
    </location>
    <ligand>
        <name>Fe cation</name>
        <dbReference type="ChEBI" id="CHEBI:24875"/>
        <label>1</label>
    </ligand>
</feature>
<proteinExistence type="inferred from homology"/>